<dbReference type="Proteomes" id="UP000800038">
    <property type="component" value="Unassembled WGS sequence"/>
</dbReference>
<name>A0A6A5SA17_9PLEO</name>
<feature type="region of interest" description="Disordered" evidence="1">
    <location>
        <begin position="65"/>
        <end position="89"/>
    </location>
</feature>
<protein>
    <submittedName>
        <fullName evidence="2">Uncharacterized protein</fullName>
    </submittedName>
</protein>
<dbReference type="EMBL" id="ML976294">
    <property type="protein sequence ID" value="KAF1935246.1"/>
    <property type="molecule type" value="Genomic_DNA"/>
</dbReference>
<sequence length="89" mass="10152">MKIWTNEDLDDNLDEDLDKDLDDDLDEDLDEDLDDDLDDDLDKDLGRRWTGVRTEDTWTELTRIGSISMTGSGRGTGQIGTKGEPTIYR</sequence>
<evidence type="ECO:0000313" key="3">
    <source>
        <dbReference type="Proteomes" id="UP000800038"/>
    </source>
</evidence>
<dbReference type="AlphaFoldDB" id="A0A6A5SA17"/>
<organism evidence="2 3">
    <name type="scientific">Clathrospora elynae</name>
    <dbReference type="NCBI Taxonomy" id="706981"/>
    <lineage>
        <taxon>Eukaryota</taxon>
        <taxon>Fungi</taxon>
        <taxon>Dikarya</taxon>
        <taxon>Ascomycota</taxon>
        <taxon>Pezizomycotina</taxon>
        <taxon>Dothideomycetes</taxon>
        <taxon>Pleosporomycetidae</taxon>
        <taxon>Pleosporales</taxon>
        <taxon>Diademaceae</taxon>
        <taxon>Clathrospora</taxon>
    </lineage>
</organism>
<evidence type="ECO:0000313" key="2">
    <source>
        <dbReference type="EMBL" id="KAF1935246.1"/>
    </source>
</evidence>
<gene>
    <name evidence="2" type="ORF">EJ02DRAFT_428606</name>
</gene>
<feature type="region of interest" description="Disordered" evidence="1">
    <location>
        <begin position="1"/>
        <end position="37"/>
    </location>
</feature>
<reference evidence="2" key="1">
    <citation type="journal article" date="2020" name="Stud. Mycol.">
        <title>101 Dothideomycetes genomes: a test case for predicting lifestyles and emergence of pathogens.</title>
        <authorList>
            <person name="Haridas S."/>
            <person name="Albert R."/>
            <person name="Binder M."/>
            <person name="Bloem J."/>
            <person name="Labutti K."/>
            <person name="Salamov A."/>
            <person name="Andreopoulos B."/>
            <person name="Baker S."/>
            <person name="Barry K."/>
            <person name="Bills G."/>
            <person name="Bluhm B."/>
            <person name="Cannon C."/>
            <person name="Castanera R."/>
            <person name="Culley D."/>
            <person name="Daum C."/>
            <person name="Ezra D."/>
            <person name="Gonzalez J."/>
            <person name="Henrissat B."/>
            <person name="Kuo A."/>
            <person name="Liang C."/>
            <person name="Lipzen A."/>
            <person name="Lutzoni F."/>
            <person name="Magnuson J."/>
            <person name="Mondo S."/>
            <person name="Nolan M."/>
            <person name="Ohm R."/>
            <person name="Pangilinan J."/>
            <person name="Park H.-J."/>
            <person name="Ramirez L."/>
            <person name="Alfaro M."/>
            <person name="Sun H."/>
            <person name="Tritt A."/>
            <person name="Yoshinaga Y."/>
            <person name="Zwiers L.-H."/>
            <person name="Turgeon B."/>
            <person name="Goodwin S."/>
            <person name="Spatafora J."/>
            <person name="Crous P."/>
            <person name="Grigoriev I."/>
        </authorList>
    </citation>
    <scope>NUCLEOTIDE SEQUENCE</scope>
    <source>
        <strain evidence="2">CBS 161.51</strain>
    </source>
</reference>
<keyword evidence="3" id="KW-1185">Reference proteome</keyword>
<proteinExistence type="predicted"/>
<accession>A0A6A5SA17</accession>
<evidence type="ECO:0000256" key="1">
    <source>
        <dbReference type="SAM" id="MobiDB-lite"/>
    </source>
</evidence>
<feature type="compositionally biased region" description="Acidic residues" evidence="1">
    <location>
        <begin position="7"/>
        <end position="37"/>
    </location>
</feature>